<dbReference type="PANTHER" id="PTHR33327">
    <property type="entry name" value="ENDONUCLEASE"/>
    <property type="match status" value="1"/>
</dbReference>
<dbReference type="EMBL" id="JARKHS020004593">
    <property type="protein sequence ID" value="KAK8784405.1"/>
    <property type="molecule type" value="Genomic_DNA"/>
</dbReference>
<feature type="transmembrane region" description="Helical" evidence="1">
    <location>
        <begin position="204"/>
        <end position="224"/>
    </location>
</feature>
<gene>
    <name evidence="3" type="ORF">V5799_009232</name>
</gene>
<dbReference type="Pfam" id="PF23055">
    <property type="entry name" value="DUF7041"/>
    <property type="match status" value="1"/>
</dbReference>
<organism evidence="3 4">
    <name type="scientific">Amblyomma americanum</name>
    <name type="common">Lone star tick</name>
    <dbReference type="NCBI Taxonomy" id="6943"/>
    <lineage>
        <taxon>Eukaryota</taxon>
        <taxon>Metazoa</taxon>
        <taxon>Ecdysozoa</taxon>
        <taxon>Arthropoda</taxon>
        <taxon>Chelicerata</taxon>
        <taxon>Arachnida</taxon>
        <taxon>Acari</taxon>
        <taxon>Parasitiformes</taxon>
        <taxon>Ixodida</taxon>
        <taxon>Ixodoidea</taxon>
        <taxon>Ixodidae</taxon>
        <taxon>Amblyomminae</taxon>
        <taxon>Amblyomma</taxon>
    </lineage>
</organism>
<sequence length="253" mass="27106">MCFAQKEAVFDLRQVTSESFRFRRLLYSLSPEKAQEVADVTSGPLGDVPYKYLKQSILDRTTPSESSRLQYLLTGEELRDGCSSHLLTSKWHLVEKAASTDSSGALLRKLFLQGLPQSSRLVLAAAVGFPPCRLAQLAHVHDAHSPSISALTSTPSESSAMSRSPYMDERPLQNWTSSPCSYFDQAGDCDTTPVSLGRSLGHGLLLFLAVLSALSVVLILTGSIPDATVVSPSSGGPGAALYDGEAVIENALC</sequence>
<accession>A0AAQ4FCN5</accession>
<feature type="domain" description="DUF7041" evidence="2">
    <location>
        <begin position="3"/>
        <end position="73"/>
    </location>
</feature>
<evidence type="ECO:0000259" key="2">
    <source>
        <dbReference type="Pfam" id="PF23055"/>
    </source>
</evidence>
<name>A0AAQ4FCN5_AMBAM</name>
<reference evidence="3 4" key="1">
    <citation type="journal article" date="2023" name="Arcadia Sci">
        <title>De novo assembly of a long-read Amblyomma americanum tick genome.</title>
        <authorList>
            <person name="Chou S."/>
            <person name="Poskanzer K.E."/>
            <person name="Rollins M."/>
            <person name="Thuy-Boun P.S."/>
        </authorList>
    </citation>
    <scope>NUCLEOTIDE SEQUENCE [LARGE SCALE GENOMIC DNA]</scope>
    <source>
        <strain evidence="3">F_SG_1</strain>
        <tissue evidence="3">Salivary glands</tissue>
    </source>
</reference>
<proteinExistence type="predicted"/>
<keyword evidence="1" id="KW-1133">Transmembrane helix</keyword>
<comment type="caution">
    <text evidence="3">The sequence shown here is derived from an EMBL/GenBank/DDBJ whole genome shotgun (WGS) entry which is preliminary data.</text>
</comment>
<protein>
    <recommendedName>
        <fullName evidence="2">DUF7041 domain-containing protein</fullName>
    </recommendedName>
</protein>
<dbReference type="AlphaFoldDB" id="A0AAQ4FCN5"/>
<evidence type="ECO:0000256" key="1">
    <source>
        <dbReference type="SAM" id="Phobius"/>
    </source>
</evidence>
<dbReference type="InterPro" id="IPR055469">
    <property type="entry name" value="DUF7041"/>
</dbReference>
<dbReference type="Proteomes" id="UP001321473">
    <property type="component" value="Unassembled WGS sequence"/>
</dbReference>
<dbReference type="PANTHER" id="PTHR33327:SF3">
    <property type="entry name" value="RNA-DIRECTED DNA POLYMERASE"/>
    <property type="match status" value="1"/>
</dbReference>
<keyword evidence="1" id="KW-0812">Transmembrane</keyword>
<keyword evidence="4" id="KW-1185">Reference proteome</keyword>
<evidence type="ECO:0000313" key="3">
    <source>
        <dbReference type="EMBL" id="KAK8784405.1"/>
    </source>
</evidence>
<keyword evidence="1" id="KW-0472">Membrane</keyword>
<evidence type="ECO:0000313" key="4">
    <source>
        <dbReference type="Proteomes" id="UP001321473"/>
    </source>
</evidence>